<reference evidence="4 7" key="2">
    <citation type="submission" date="2020-04" db="EMBL/GenBank/DDBJ databases">
        <title>Description of novel Gluconacetobacter.</title>
        <authorList>
            <person name="Sombolestani A."/>
        </authorList>
    </citation>
    <scope>NUCLEOTIDE SEQUENCE [LARGE SCALE GENOMIC DNA]</scope>
    <source>
        <strain evidence="4 7">LMG 1382</strain>
    </source>
</reference>
<dbReference type="NCBIfam" id="NF001924">
    <property type="entry name" value="PRK00702.1"/>
    <property type="match status" value="1"/>
</dbReference>
<dbReference type="RefSeq" id="WP_114725626.1">
    <property type="nucleotide sequence ID" value="NZ_BJMI01000004.1"/>
</dbReference>
<evidence type="ECO:0000313" key="4">
    <source>
        <dbReference type="EMBL" id="MBB2185249.1"/>
    </source>
</evidence>
<dbReference type="EC" id="5.3.1.6" evidence="3"/>
<name>A0A370GE15_GLULI</name>
<dbReference type="Proteomes" id="UP000562982">
    <property type="component" value="Unassembled WGS sequence"/>
</dbReference>
<comment type="catalytic activity">
    <reaction evidence="1 3">
        <text>aldehydo-D-ribose 5-phosphate = D-ribulose 5-phosphate</text>
        <dbReference type="Rhea" id="RHEA:14657"/>
        <dbReference type="ChEBI" id="CHEBI:58121"/>
        <dbReference type="ChEBI" id="CHEBI:58273"/>
        <dbReference type="EC" id="5.3.1.6"/>
    </reaction>
</comment>
<evidence type="ECO:0000313" key="6">
    <source>
        <dbReference type="Proteomes" id="UP000254958"/>
    </source>
</evidence>
<dbReference type="CDD" id="cd01398">
    <property type="entry name" value="RPI_A"/>
    <property type="match status" value="1"/>
</dbReference>
<protein>
    <recommendedName>
        <fullName evidence="3">Ribose-5-phosphate isomerase A</fullName>
        <ecNumber evidence="3">5.3.1.6</ecNumber>
    </recommendedName>
    <alternativeName>
        <fullName evidence="3">Phosphoriboisomerase A</fullName>
        <shortName evidence="3">PRI</shortName>
    </alternativeName>
</protein>
<dbReference type="HAMAP" id="MF_00170">
    <property type="entry name" value="Rib_5P_isom_A"/>
    <property type="match status" value="1"/>
</dbReference>
<accession>A0A370GE15</accession>
<dbReference type="InterPro" id="IPR037171">
    <property type="entry name" value="NagB/RpiA_transferase-like"/>
</dbReference>
<proteinExistence type="inferred from homology"/>
<dbReference type="NCBIfam" id="TIGR00021">
    <property type="entry name" value="rpiA"/>
    <property type="match status" value="1"/>
</dbReference>
<dbReference type="PANTHER" id="PTHR43748:SF3">
    <property type="entry name" value="RIBOSE-5-PHOSPHATE ISOMERASE 3, CHLOROPLASTIC-RELATED"/>
    <property type="match status" value="1"/>
</dbReference>
<evidence type="ECO:0000256" key="1">
    <source>
        <dbReference type="ARBA" id="ARBA00001713"/>
    </source>
</evidence>
<dbReference type="OrthoDB" id="5870696at2"/>
<evidence type="ECO:0000256" key="2">
    <source>
        <dbReference type="ARBA" id="ARBA00023235"/>
    </source>
</evidence>
<dbReference type="GO" id="GO:0004751">
    <property type="term" value="F:ribose-5-phosphate isomerase activity"/>
    <property type="evidence" value="ECO:0007669"/>
    <property type="project" value="UniProtKB-UniRule"/>
</dbReference>
<evidence type="ECO:0000256" key="3">
    <source>
        <dbReference type="HAMAP-Rule" id="MF_00170"/>
    </source>
</evidence>
<dbReference type="Proteomes" id="UP000254958">
    <property type="component" value="Unassembled WGS sequence"/>
</dbReference>
<comment type="subunit">
    <text evidence="3">Homodimer.</text>
</comment>
<feature type="active site" description="Proton acceptor" evidence="3">
    <location>
        <position position="112"/>
    </location>
</feature>
<dbReference type="InterPro" id="IPR050262">
    <property type="entry name" value="Ribose-5P_isomerase"/>
</dbReference>
<dbReference type="Gene3D" id="3.30.70.260">
    <property type="match status" value="1"/>
</dbReference>
<comment type="similarity">
    <text evidence="3">Belongs to the ribose 5-phosphate isomerase family.</text>
</comment>
<keyword evidence="2 3" id="KW-0413">Isomerase</keyword>
<dbReference type="Gene3D" id="3.40.50.1360">
    <property type="match status" value="1"/>
</dbReference>
<comment type="function">
    <text evidence="3">Catalyzes the reversible conversion of ribose-5-phosphate to ribulose 5-phosphate.</text>
</comment>
<dbReference type="SUPFAM" id="SSF100950">
    <property type="entry name" value="NagB/RpiA/CoA transferase-like"/>
    <property type="match status" value="1"/>
</dbReference>
<dbReference type="FunFam" id="3.40.50.1360:FF:000001">
    <property type="entry name" value="Ribose-5-phosphate isomerase A"/>
    <property type="match status" value="1"/>
</dbReference>
<dbReference type="SUPFAM" id="SSF75445">
    <property type="entry name" value="D-ribose-5-phosphate isomerase (RpiA), lid domain"/>
    <property type="match status" value="1"/>
</dbReference>
<dbReference type="GO" id="GO:0009052">
    <property type="term" value="P:pentose-phosphate shunt, non-oxidative branch"/>
    <property type="evidence" value="ECO:0007669"/>
    <property type="project" value="UniProtKB-UniRule"/>
</dbReference>
<comment type="caution">
    <text evidence="5">The sequence shown here is derived from an EMBL/GenBank/DDBJ whole genome shotgun (WGS) entry which is preliminary data.</text>
</comment>
<sequence length="234" mass="24598">MSGQNSDPMVELKRRAAEEAAAMVQDGMAVGLGTGSTAALMIDALGRRWAEGLRFVGIPTSERSAEQARALGITLVDFGSHPQLDLAIDGADEVERGSLDLIKGLGGALLREKIVAAAARRFVVIVDEGKLVDHLGSRSPVPVEVTPFGWESTARQLGELGARVALRIKRDGELFVTDGGNLILDCTFGPIAHPRALEASIGHIVGVIESGLFVSRTSEVIVAGRDGLTRLVAA</sequence>
<dbReference type="AlphaFoldDB" id="A0A370GE15"/>
<dbReference type="Pfam" id="PF06026">
    <property type="entry name" value="Rib_5-P_isom_A"/>
    <property type="match status" value="1"/>
</dbReference>
<reference evidence="5 6" key="1">
    <citation type="submission" date="2018-07" db="EMBL/GenBank/DDBJ databases">
        <title>Genomic Encyclopedia of Type Strains, Phase IV (KMG-IV): sequencing the most valuable type-strain genomes for metagenomic binning, comparative biology and taxonomic classification.</title>
        <authorList>
            <person name="Goeker M."/>
        </authorList>
    </citation>
    <scope>NUCLEOTIDE SEQUENCE [LARGE SCALE GENOMIC DNA]</scope>
    <source>
        <strain evidence="5 6">DSM 5603</strain>
    </source>
</reference>
<dbReference type="EMBL" id="QQAW01000001">
    <property type="protein sequence ID" value="RDI40684.1"/>
    <property type="molecule type" value="Genomic_DNA"/>
</dbReference>
<dbReference type="InterPro" id="IPR020672">
    <property type="entry name" value="Ribose5P_isomerase_typA_subgr"/>
</dbReference>
<feature type="binding site" evidence="3">
    <location>
        <begin position="34"/>
        <end position="37"/>
    </location>
    <ligand>
        <name>substrate</name>
    </ligand>
</feature>
<evidence type="ECO:0000313" key="5">
    <source>
        <dbReference type="EMBL" id="RDI40684.1"/>
    </source>
</evidence>
<gene>
    <name evidence="3 4" type="primary">rpiA</name>
    <name evidence="5" type="ORF">C7453_101482</name>
    <name evidence="4" type="ORF">HLH32_02385</name>
</gene>
<feature type="binding site" evidence="3">
    <location>
        <begin position="89"/>
        <end position="92"/>
    </location>
    <ligand>
        <name>substrate</name>
    </ligand>
</feature>
<dbReference type="UniPathway" id="UPA00115">
    <property type="reaction ID" value="UER00412"/>
</dbReference>
<feature type="binding site" evidence="3">
    <location>
        <position position="130"/>
    </location>
    <ligand>
        <name>substrate</name>
    </ligand>
</feature>
<keyword evidence="6" id="KW-1185">Reference proteome</keyword>
<comment type="pathway">
    <text evidence="3">Carbohydrate degradation; pentose phosphate pathway; D-ribose 5-phosphate from D-ribulose 5-phosphate (non-oxidative stage): step 1/1.</text>
</comment>
<organism evidence="5 6">
    <name type="scientific">Gluconacetobacter liquefaciens</name>
    <name type="common">Acetobacter liquefaciens</name>
    <dbReference type="NCBI Taxonomy" id="89584"/>
    <lineage>
        <taxon>Bacteria</taxon>
        <taxon>Pseudomonadati</taxon>
        <taxon>Pseudomonadota</taxon>
        <taxon>Alphaproteobacteria</taxon>
        <taxon>Acetobacterales</taxon>
        <taxon>Acetobacteraceae</taxon>
        <taxon>Gluconacetobacter</taxon>
    </lineage>
</organism>
<feature type="binding site" evidence="3">
    <location>
        <begin position="103"/>
        <end position="106"/>
    </location>
    <ligand>
        <name>substrate</name>
    </ligand>
</feature>
<dbReference type="EMBL" id="JABEQI010000001">
    <property type="protein sequence ID" value="MBB2185249.1"/>
    <property type="molecule type" value="Genomic_DNA"/>
</dbReference>
<dbReference type="InterPro" id="IPR004788">
    <property type="entry name" value="Ribose5P_isomerase_type_A"/>
</dbReference>
<dbReference type="PANTHER" id="PTHR43748">
    <property type="entry name" value="RIBOSE-5-PHOSPHATE ISOMERASE 3, CHLOROPLASTIC-RELATED"/>
    <property type="match status" value="1"/>
</dbReference>
<evidence type="ECO:0000313" key="7">
    <source>
        <dbReference type="Proteomes" id="UP000562982"/>
    </source>
</evidence>